<organism evidence="2 3">
    <name type="scientific">Araneus ventricosus</name>
    <name type="common">Orbweaver spider</name>
    <name type="synonym">Epeira ventricosa</name>
    <dbReference type="NCBI Taxonomy" id="182803"/>
    <lineage>
        <taxon>Eukaryota</taxon>
        <taxon>Metazoa</taxon>
        <taxon>Ecdysozoa</taxon>
        <taxon>Arthropoda</taxon>
        <taxon>Chelicerata</taxon>
        <taxon>Arachnida</taxon>
        <taxon>Araneae</taxon>
        <taxon>Araneomorphae</taxon>
        <taxon>Entelegynae</taxon>
        <taxon>Araneoidea</taxon>
        <taxon>Araneidae</taxon>
        <taxon>Araneus</taxon>
    </lineage>
</organism>
<dbReference type="EMBL" id="BGPR01060699">
    <property type="protein sequence ID" value="GBO36517.1"/>
    <property type="molecule type" value="Genomic_DNA"/>
</dbReference>
<dbReference type="AlphaFoldDB" id="A0A4Y2WH61"/>
<accession>A0A4Y2WH61</accession>
<evidence type="ECO:0000313" key="3">
    <source>
        <dbReference type="Proteomes" id="UP000499080"/>
    </source>
</evidence>
<name>A0A4Y2WH61_ARAVE</name>
<keyword evidence="3" id="KW-1185">Reference proteome</keyword>
<sequence length="103" mass="11575">MFLPQRNEQVKRKRCMVMRRESPSIISSISIPYIVPFGLSFRSRPLWSSGKVLASGPEGSMFDTPFHRKSAGSVARYVIRRVAERLPALAVQKFPISGVVLVI</sequence>
<evidence type="ECO:0000313" key="2">
    <source>
        <dbReference type="EMBL" id="GBO36519.1"/>
    </source>
</evidence>
<proteinExistence type="predicted"/>
<dbReference type="EMBL" id="BGPR01060703">
    <property type="protein sequence ID" value="GBO36519.1"/>
    <property type="molecule type" value="Genomic_DNA"/>
</dbReference>
<reference evidence="2 3" key="1">
    <citation type="journal article" date="2019" name="Sci. Rep.">
        <title>Orb-weaving spider Araneus ventricosus genome elucidates the spidroin gene catalogue.</title>
        <authorList>
            <person name="Kono N."/>
            <person name="Nakamura H."/>
            <person name="Ohtoshi R."/>
            <person name="Moran D.A.P."/>
            <person name="Shinohara A."/>
            <person name="Yoshida Y."/>
            <person name="Fujiwara M."/>
            <person name="Mori M."/>
            <person name="Tomita M."/>
            <person name="Arakawa K."/>
        </authorList>
    </citation>
    <scope>NUCLEOTIDE SEQUENCE [LARGE SCALE GENOMIC DNA]</scope>
</reference>
<comment type="caution">
    <text evidence="2">The sequence shown here is derived from an EMBL/GenBank/DDBJ whole genome shotgun (WGS) entry which is preliminary data.</text>
</comment>
<evidence type="ECO:0000313" key="1">
    <source>
        <dbReference type="EMBL" id="GBO36517.1"/>
    </source>
</evidence>
<gene>
    <name evidence="1" type="ORF">AVEN_15367_1</name>
    <name evidence="2" type="ORF">AVEN_267500_1</name>
</gene>
<protein>
    <submittedName>
        <fullName evidence="2">Uncharacterized protein</fullName>
    </submittedName>
</protein>
<dbReference type="Proteomes" id="UP000499080">
    <property type="component" value="Unassembled WGS sequence"/>
</dbReference>